<evidence type="ECO:0000313" key="2">
    <source>
        <dbReference type="EMBL" id="MFC3711033.1"/>
    </source>
</evidence>
<accession>A0ABV7X5L4</accession>
<keyword evidence="3" id="KW-1185">Reference proteome</keyword>
<keyword evidence="1" id="KW-0732">Signal</keyword>
<protein>
    <submittedName>
        <fullName evidence="2">SO2930 family diheme c-type cytochrome</fullName>
    </submittedName>
</protein>
<name>A0ABV7X5L4_9SPHN</name>
<dbReference type="InterPro" id="IPR022269">
    <property type="entry name" value="SO_2930-like_C"/>
</dbReference>
<reference evidence="3" key="1">
    <citation type="journal article" date="2019" name="Int. J. Syst. Evol. Microbiol.">
        <title>The Global Catalogue of Microorganisms (GCM) 10K type strain sequencing project: providing services to taxonomists for standard genome sequencing and annotation.</title>
        <authorList>
            <consortium name="The Broad Institute Genomics Platform"/>
            <consortium name="The Broad Institute Genome Sequencing Center for Infectious Disease"/>
            <person name="Wu L."/>
            <person name="Ma J."/>
        </authorList>
    </citation>
    <scope>NUCLEOTIDE SEQUENCE [LARGE SCALE GENOMIC DNA]</scope>
    <source>
        <strain evidence="3">KCTC 42644</strain>
    </source>
</reference>
<dbReference type="Proteomes" id="UP001595615">
    <property type="component" value="Unassembled WGS sequence"/>
</dbReference>
<feature type="chain" id="PRO_5047342129" evidence="1">
    <location>
        <begin position="19"/>
        <end position="339"/>
    </location>
</feature>
<proteinExistence type="predicted"/>
<comment type="caution">
    <text evidence="2">The sequence shown here is derived from an EMBL/GenBank/DDBJ whole genome shotgun (WGS) entry which is preliminary data.</text>
</comment>
<evidence type="ECO:0000256" key="1">
    <source>
        <dbReference type="SAM" id="SignalP"/>
    </source>
</evidence>
<feature type="signal peptide" evidence="1">
    <location>
        <begin position="1"/>
        <end position="18"/>
    </location>
</feature>
<dbReference type="NCBIfam" id="TIGR03806">
    <property type="entry name" value="chp_HNE_0200"/>
    <property type="match status" value="1"/>
</dbReference>
<sequence>MSIVKRPFLALASVTLVAAQPAPVAVDALLAADPAPTLAAYRLFTDAKATQPNGRVTPYTLNTPLFSDYALKHRYVFVPPGKTIGYRGTGVLDFPVGTTLVKTFAYPADMRVKGSPERFLETRLLVRQAARWVAWPYVWNADGTEAVLKKAGTKVDAAWTHSDGSRKQVRWSVPNVNQCKGCHASSGEIIPIGPKAWNLGEAQLASWTRLGLMGKATAVPKVPAWDDVKAPAAIRAQAYIDVNCAHCHNAKGPASNSGLFLEWDQPDRVAHGIGKRPVAAGRASADLDYAIAPGQPERSILVHRMESEEPGVMMPELGRTLSHEEGIALVKQYVTGLKN</sequence>
<organism evidence="2 3">
    <name type="scientific">Sphingoaurantiacus capsulatus</name>
    <dbReference type="NCBI Taxonomy" id="1771310"/>
    <lineage>
        <taxon>Bacteria</taxon>
        <taxon>Pseudomonadati</taxon>
        <taxon>Pseudomonadota</taxon>
        <taxon>Alphaproteobacteria</taxon>
        <taxon>Sphingomonadales</taxon>
        <taxon>Sphingosinicellaceae</taxon>
        <taxon>Sphingoaurantiacus</taxon>
    </lineage>
</organism>
<dbReference type="EMBL" id="JBHRXV010000001">
    <property type="protein sequence ID" value="MFC3711033.1"/>
    <property type="molecule type" value="Genomic_DNA"/>
</dbReference>
<dbReference type="RefSeq" id="WP_380855170.1">
    <property type="nucleotide sequence ID" value="NZ_JBHRXV010000001.1"/>
</dbReference>
<gene>
    <name evidence="2" type="ORF">ACFOMD_00530</name>
</gene>
<evidence type="ECO:0000313" key="3">
    <source>
        <dbReference type="Proteomes" id="UP001595615"/>
    </source>
</evidence>